<evidence type="ECO:0000256" key="3">
    <source>
        <dbReference type="ARBA" id="ARBA00023251"/>
    </source>
</evidence>
<dbReference type="SUPFAM" id="SSF54593">
    <property type="entry name" value="Glyoxalase/Bleomycin resistance protein/Dihydroxybiphenyl dioxygenase"/>
    <property type="match status" value="1"/>
</dbReference>
<dbReference type="InterPro" id="IPR029068">
    <property type="entry name" value="Glyas_Bleomycin-R_OHBP_Dase"/>
</dbReference>
<name>A0A7V8FQW6_9BURK</name>
<reference evidence="6" key="1">
    <citation type="journal article" date="2020" name="MBio">
        <title>Horizontal gene transfer to a defensive symbiont with a reduced genome amongst a multipartite beetle microbiome.</title>
        <authorList>
            <person name="Waterworth S.C."/>
            <person name="Florez L.V."/>
            <person name="Rees E.R."/>
            <person name="Hertweck C."/>
            <person name="Kaltenpoth M."/>
            <person name="Kwan J.C."/>
        </authorList>
    </citation>
    <scope>NUCLEOTIDE SEQUENCE [LARGE SCALE GENOMIC DNA]</scope>
</reference>
<dbReference type="GO" id="GO:0046677">
    <property type="term" value="P:response to antibiotic"/>
    <property type="evidence" value="ECO:0007669"/>
    <property type="project" value="UniProtKB-KW"/>
</dbReference>
<organism evidence="5 6">
    <name type="scientific">Paracidovorax wautersii</name>
    <dbReference type="NCBI Taxonomy" id="1177982"/>
    <lineage>
        <taxon>Bacteria</taxon>
        <taxon>Pseudomonadati</taxon>
        <taxon>Pseudomonadota</taxon>
        <taxon>Betaproteobacteria</taxon>
        <taxon>Burkholderiales</taxon>
        <taxon>Comamonadaceae</taxon>
        <taxon>Paracidovorax</taxon>
    </lineage>
</organism>
<dbReference type="InterPro" id="IPR037523">
    <property type="entry name" value="VOC_core"/>
</dbReference>
<keyword evidence="3" id="KW-0046">Antibiotic resistance</keyword>
<dbReference type="Proteomes" id="UP000461670">
    <property type="component" value="Unassembled WGS sequence"/>
</dbReference>
<feature type="domain" description="VOC" evidence="4">
    <location>
        <begin position="1"/>
        <end position="135"/>
    </location>
</feature>
<dbReference type="Pfam" id="PF00903">
    <property type="entry name" value="Glyoxalase"/>
    <property type="match status" value="1"/>
</dbReference>
<dbReference type="EMBL" id="WNDQ01000010">
    <property type="protein sequence ID" value="KAF1022665.1"/>
    <property type="molecule type" value="Genomic_DNA"/>
</dbReference>
<gene>
    <name evidence="5" type="ORF">GAK30_01038</name>
</gene>
<evidence type="ECO:0000259" key="4">
    <source>
        <dbReference type="PROSITE" id="PS51819"/>
    </source>
</evidence>
<proteinExistence type="inferred from homology"/>
<dbReference type="AlphaFoldDB" id="A0A7V8FQW6"/>
<dbReference type="Gene3D" id="3.10.180.10">
    <property type="entry name" value="2,3-Dihydroxybiphenyl 1,2-Dioxygenase, domain 1"/>
    <property type="match status" value="1"/>
</dbReference>
<evidence type="ECO:0000256" key="2">
    <source>
        <dbReference type="ARBA" id="ARBA00021572"/>
    </source>
</evidence>
<dbReference type="InterPro" id="IPR004360">
    <property type="entry name" value="Glyas_Fos-R_dOase_dom"/>
</dbReference>
<comment type="caution">
    <text evidence="5">The sequence shown here is derived from an EMBL/GenBank/DDBJ whole genome shotgun (WGS) entry which is preliminary data.</text>
</comment>
<evidence type="ECO:0000313" key="5">
    <source>
        <dbReference type="EMBL" id="KAF1022665.1"/>
    </source>
</evidence>
<accession>A0A7V8FQW6</accession>
<dbReference type="PROSITE" id="PS51819">
    <property type="entry name" value="VOC"/>
    <property type="match status" value="1"/>
</dbReference>
<dbReference type="InterPro" id="IPR000335">
    <property type="entry name" value="Bleomycin-R"/>
</dbReference>
<sequence length="146" mass="16184">MARLVPELLVVDLAASLSFWCDLCGFRVRYDRPEEGFAYLDLAGAQLMLEQIGGRNWVTGPLQPPLGRGINLQITVTDVMAIQQRLAHANWPLFMEVEDKWYRIQGGAGAQVVETGLRQFLVQDPDGYLARFASSLGVRHVPASVA</sequence>
<evidence type="ECO:0000256" key="1">
    <source>
        <dbReference type="ARBA" id="ARBA00011051"/>
    </source>
</evidence>
<evidence type="ECO:0000313" key="6">
    <source>
        <dbReference type="Proteomes" id="UP000461670"/>
    </source>
</evidence>
<comment type="similarity">
    <text evidence="1">Belongs to the bleomycin resistance protein family.</text>
</comment>
<dbReference type="CDD" id="cd08349">
    <property type="entry name" value="BLMA_like"/>
    <property type="match status" value="1"/>
</dbReference>
<protein>
    <recommendedName>
        <fullName evidence="2">Bleomycin resistance protein</fullName>
    </recommendedName>
</protein>